<keyword evidence="2" id="KW-0418">Kinase</keyword>
<feature type="domain" description="HPr kinase/phosphorylase C-terminal" evidence="1">
    <location>
        <begin position="4"/>
        <end position="119"/>
    </location>
</feature>
<dbReference type="AlphaFoldDB" id="A0A1Y1SII1"/>
<comment type="caution">
    <text evidence="2">The sequence shown here is derived from an EMBL/GenBank/DDBJ whole genome shotgun (WGS) entry which is preliminary data.</text>
</comment>
<gene>
    <name evidence="2" type="ORF">ATO7_04510</name>
</gene>
<evidence type="ECO:0000313" key="2">
    <source>
        <dbReference type="EMBL" id="ORE89111.1"/>
    </source>
</evidence>
<dbReference type="Gene3D" id="3.40.50.300">
    <property type="entry name" value="P-loop containing nucleotide triphosphate hydrolases"/>
    <property type="match status" value="1"/>
</dbReference>
<dbReference type="InterPro" id="IPR011104">
    <property type="entry name" value="Hpr_kin/Pase_C"/>
</dbReference>
<protein>
    <submittedName>
        <fullName evidence="2">HPr kinase/phosphorylase</fullName>
    </submittedName>
</protein>
<evidence type="ECO:0000259" key="1">
    <source>
        <dbReference type="Pfam" id="PF07475"/>
    </source>
</evidence>
<dbReference type="PANTHER" id="PTHR30305">
    <property type="entry name" value="PROTEIN YJDM-RELATED"/>
    <property type="match status" value="1"/>
</dbReference>
<evidence type="ECO:0000313" key="3">
    <source>
        <dbReference type="Proteomes" id="UP000192342"/>
    </source>
</evidence>
<dbReference type="CDD" id="cd01918">
    <property type="entry name" value="HprK_C"/>
    <property type="match status" value="1"/>
</dbReference>
<accession>A0A1Y1SII1</accession>
<sequence>MASGQVHGVLIEVDGCGVLISGPAGAGKSQLGLELISRGHAFVGDDAVQVERDGEQLSGQGLEECAEFLALRCGVVVNVARQFGPERLRTQACIDLVVSPGPALLPSEPIPQYDILGLKRPHHFLATLPGSAETVEALVRHWHDVQAGYDAAADLAARQAARLNATL</sequence>
<dbReference type="PANTHER" id="PTHR30305:SF1">
    <property type="entry name" value="HPR KINASE_PHOSPHORYLASE"/>
    <property type="match status" value="1"/>
</dbReference>
<dbReference type="GO" id="GO:0005524">
    <property type="term" value="F:ATP binding"/>
    <property type="evidence" value="ECO:0007669"/>
    <property type="project" value="InterPro"/>
</dbReference>
<dbReference type="STRING" id="1317117.ATO7_04510"/>
<dbReference type="Pfam" id="PF07475">
    <property type="entry name" value="Hpr_kinase_C"/>
    <property type="match status" value="1"/>
</dbReference>
<dbReference type="GO" id="GO:0000155">
    <property type="term" value="F:phosphorelay sensor kinase activity"/>
    <property type="evidence" value="ECO:0007669"/>
    <property type="project" value="InterPro"/>
</dbReference>
<dbReference type="RefSeq" id="WP_083559935.1">
    <property type="nucleotide sequence ID" value="NZ_AQQV01000001.1"/>
</dbReference>
<dbReference type="InterPro" id="IPR027417">
    <property type="entry name" value="P-loop_NTPase"/>
</dbReference>
<dbReference type="GO" id="GO:0006109">
    <property type="term" value="P:regulation of carbohydrate metabolic process"/>
    <property type="evidence" value="ECO:0007669"/>
    <property type="project" value="InterPro"/>
</dbReference>
<dbReference type="EMBL" id="AQQV01000001">
    <property type="protein sequence ID" value="ORE89111.1"/>
    <property type="molecule type" value="Genomic_DNA"/>
</dbReference>
<keyword evidence="3" id="KW-1185">Reference proteome</keyword>
<dbReference type="OrthoDB" id="9778803at2"/>
<proteinExistence type="predicted"/>
<organism evidence="2 3">
    <name type="scientific">Oceanococcus atlanticus</name>
    <dbReference type="NCBI Taxonomy" id="1317117"/>
    <lineage>
        <taxon>Bacteria</taxon>
        <taxon>Pseudomonadati</taxon>
        <taxon>Pseudomonadota</taxon>
        <taxon>Gammaproteobacteria</taxon>
        <taxon>Chromatiales</taxon>
        <taxon>Oceanococcaceae</taxon>
        <taxon>Oceanococcus</taxon>
    </lineage>
</organism>
<name>A0A1Y1SII1_9GAMM</name>
<dbReference type="SUPFAM" id="SSF53795">
    <property type="entry name" value="PEP carboxykinase-like"/>
    <property type="match status" value="1"/>
</dbReference>
<reference evidence="2 3" key="1">
    <citation type="submission" date="2013-04" db="EMBL/GenBank/DDBJ databases">
        <title>Oceanococcus atlanticus 22II-S10r2 Genome Sequencing.</title>
        <authorList>
            <person name="Lai Q."/>
            <person name="Li G."/>
            <person name="Shao Z."/>
        </authorList>
    </citation>
    <scope>NUCLEOTIDE SEQUENCE [LARGE SCALE GENOMIC DNA]</scope>
    <source>
        <strain evidence="2 3">22II-S10r2</strain>
    </source>
</reference>
<dbReference type="Proteomes" id="UP000192342">
    <property type="component" value="Unassembled WGS sequence"/>
</dbReference>
<keyword evidence="2" id="KW-0808">Transferase</keyword>